<dbReference type="STRING" id="79923.A0A419PST4"/>
<keyword evidence="4" id="KW-0645">Protease</keyword>
<dbReference type="PROSITE" id="PS01180">
    <property type="entry name" value="CUB"/>
    <property type="match status" value="1"/>
</dbReference>
<reference evidence="4 5" key="1">
    <citation type="journal article" date="2018" name="Biotechnol. Adv.">
        <title>Improved genomic resources and new bioinformatic workflow for the carcinogenic parasite Clonorchis sinensis: Biotechnological implications.</title>
        <authorList>
            <person name="Wang D."/>
            <person name="Korhonen P.K."/>
            <person name="Gasser R.B."/>
            <person name="Young N.D."/>
        </authorList>
    </citation>
    <scope>NUCLEOTIDE SEQUENCE [LARGE SCALE GENOMIC DNA]</scope>
    <source>
        <strain evidence="4">Cs-k2</strain>
    </source>
</reference>
<dbReference type="InterPro" id="IPR000859">
    <property type="entry name" value="CUB_dom"/>
</dbReference>
<keyword evidence="1" id="KW-0677">Repeat</keyword>
<comment type="caution">
    <text evidence="3">Lacks conserved residue(s) required for the propagation of feature annotation.</text>
</comment>
<dbReference type="CDD" id="cd00041">
    <property type="entry name" value="CUB"/>
    <property type="match status" value="1"/>
</dbReference>
<dbReference type="EMBL" id="NIRI02000077">
    <property type="protein sequence ID" value="KAG5441299.1"/>
    <property type="molecule type" value="Genomic_DNA"/>
</dbReference>
<evidence type="ECO:0000313" key="4">
    <source>
        <dbReference type="EMBL" id="KAG5441299.1"/>
    </source>
</evidence>
<organism evidence="4 5">
    <name type="scientific">Clonorchis sinensis</name>
    <name type="common">Chinese liver fluke</name>
    <dbReference type="NCBI Taxonomy" id="79923"/>
    <lineage>
        <taxon>Eukaryota</taxon>
        <taxon>Metazoa</taxon>
        <taxon>Spiralia</taxon>
        <taxon>Lophotrochozoa</taxon>
        <taxon>Platyhelminthes</taxon>
        <taxon>Trematoda</taxon>
        <taxon>Digenea</taxon>
        <taxon>Opisthorchiida</taxon>
        <taxon>Opisthorchiata</taxon>
        <taxon>Opisthorchiidae</taxon>
        <taxon>Clonorchis</taxon>
    </lineage>
</organism>
<dbReference type="OrthoDB" id="10009301at2759"/>
<sequence>MKSEQTVYRAFTCVEFSSNHHTIAAVIPFLSACGRMQVRRHMVHTAGWTDHNQSRFTAKSTSNSLRTATWSKLVFKQLINQLIRSNGTFSRPAVIQNDCDFRVGRHRHQEIIDCYYTIERPHGIINSPNYPENYPSNANCKWTILKPEVQSILKFHDFHVEWQEDCAKDFVDIYFGTGPTTTKHGPFCNSNPPPSISFTDNVVITFQSDADIEDRGFNASYGPVVVKLAQCPSTHQVYLPLVSISDYSFLNDPV</sequence>
<dbReference type="AlphaFoldDB" id="A0A419PST4"/>
<dbReference type="Gene3D" id="2.60.120.290">
    <property type="entry name" value="Spermadhesin, CUB domain"/>
    <property type="match status" value="1"/>
</dbReference>
<evidence type="ECO:0000256" key="1">
    <source>
        <dbReference type="ARBA" id="ARBA00022737"/>
    </source>
</evidence>
<comment type="caution">
    <text evidence="4">The sequence shown here is derived from an EMBL/GenBank/DDBJ whole genome shotgun (WGS) entry which is preliminary data.</text>
</comment>
<protein>
    <submittedName>
        <fullName evidence="4">Zinc metalloproteinase nas-39</fullName>
    </submittedName>
</protein>
<proteinExistence type="predicted"/>
<name>A0A419PST4_CLOSI</name>
<keyword evidence="2" id="KW-1015">Disulfide bond</keyword>
<dbReference type="PROSITE" id="PS51257">
    <property type="entry name" value="PROKAR_LIPOPROTEIN"/>
    <property type="match status" value="1"/>
</dbReference>
<gene>
    <name evidence="4" type="ORF">CSKR_111698</name>
</gene>
<dbReference type="Proteomes" id="UP000286415">
    <property type="component" value="Unassembled WGS sequence"/>
</dbReference>
<keyword evidence="4" id="KW-0482">Metalloprotease</keyword>
<dbReference type="Pfam" id="PF00431">
    <property type="entry name" value="CUB"/>
    <property type="match status" value="1"/>
</dbReference>
<dbReference type="InParanoid" id="A0A419PST4"/>
<dbReference type="SUPFAM" id="SSF49854">
    <property type="entry name" value="Spermadhesin, CUB domain"/>
    <property type="match status" value="1"/>
</dbReference>
<dbReference type="PANTHER" id="PTHR24251">
    <property type="entry name" value="OVOCHYMASE-RELATED"/>
    <property type="match status" value="1"/>
</dbReference>
<dbReference type="SMART" id="SM00042">
    <property type="entry name" value="CUB"/>
    <property type="match status" value="1"/>
</dbReference>
<dbReference type="InterPro" id="IPR035914">
    <property type="entry name" value="Sperma_CUB_dom_sf"/>
</dbReference>
<keyword evidence="5" id="KW-1185">Reference proteome</keyword>
<accession>A0A419PST4</accession>
<reference evidence="4 5" key="2">
    <citation type="journal article" date="2021" name="Genomics">
        <title>High-quality reference genome for Clonorchis sinensis.</title>
        <authorList>
            <person name="Young N.D."/>
            <person name="Stroehlein A.J."/>
            <person name="Kinkar L."/>
            <person name="Wang T."/>
            <person name="Sohn W.M."/>
            <person name="Chang B.C.H."/>
            <person name="Kaur P."/>
            <person name="Weisz D."/>
            <person name="Dudchenko O."/>
            <person name="Aiden E.L."/>
            <person name="Korhonen P.K."/>
            <person name="Gasser R.B."/>
        </authorList>
    </citation>
    <scope>NUCLEOTIDE SEQUENCE [LARGE SCALE GENOMIC DNA]</scope>
    <source>
        <strain evidence="4">Cs-k2</strain>
    </source>
</reference>
<evidence type="ECO:0000256" key="3">
    <source>
        <dbReference type="PROSITE-ProRule" id="PRU00059"/>
    </source>
</evidence>
<evidence type="ECO:0000313" key="5">
    <source>
        <dbReference type="Proteomes" id="UP000286415"/>
    </source>
</evidence>
<dbReference type="FunFam" id="2.60.120.290:FF:000013">
    <property type="entry name" value="Membrane frizzled-related protein"/>
    <property type="match status" value="1"/>
</dbReference>
<keyword evidence="4" id="KW-0378">Hydrolase</keyword>
<evidence type="ECO:0000256" key="2">
    <source>
        <dbReference type="ARBA" id="ARBA00023157"/>
    </source>
</evidence>